<dbReference type="GO" id="GO:0003700">
    <property type="term" value="F:DNA-binding transcription factor activity"/>
    <property type="evidence" value="ECO:0007669"/>
    <property type="project" value="TreeGrafter"/>
</dbReference>
<dbReference type="PRINTS" id="PR00455">
    <property type="entry name" value="HTHTETR"/>
</dbReference>
<dbReference type="InterPro" id="IPR036271">
    <property type="entry name" value="Tet_transcr_reg_TetR-rel_C_sf"/>
</dbReference>
<dbReference type="InterPro" id="IPR001647">
    <property type="entry name" value="HTH_TetR"/>
</dbReference>
<name>A0A541BRV3_9NOCA</name>
<evidence type="ECO:0000256" key="1">
    <source>
        <dbReference type="ARBA" id="ARBA00023125"/>
    </source>
</evidence>
<dbReference type="Proteomes" id="UP000316256">
    <property type="component" value="Unassembled WGS sequence"/>
</dbReference>
<dbReference type="RefSeq" id="WP_142095152.1">
    <property type="nucleotide sequence ID" value="NZ_VIGH01000001.1"/>
</dbReference>
<dbReference type="OrthoDB" id="3210235at2"/>
<evidence type="ECO:0000259" key="3">
    <source>
        <dbReference type="PROSITE" id="PS50977"/>
    </source>
</evidence>
<evidence type="ECO:0000256" key="2">
    <source>
        <dbReference type="PROSITE-ProRule" id="PRU00335"/>
    </source>
</evidence>
<protein>
    <submittedName>
        <fullName evidence="4">TetR/AcrR family transcriptional regulator</fullName>
    </submittedName>
</protein>
<dbReference type="PANTHER" id="PTHR30055">
    <property type="entry name" value="HTH-TYPE TRANSCRIPTIONAL REGULATOR RUTR"/>
    <property type="match status" value="1"/>
</dbReference>
<dbReference type="EMBL" id="VIGH01000001">
    <property type="protein sequence ID" value="TQF75067.1"/>
    <property type="molecule type" value="Genomic_DNA"/>
</dbReference>
<organism evidence="4 5">
    <name type="scientific">Rhodococcus spelaei</name>
    <dbReference type="NCBI Taxonomy" id="2546320"/>
    <lineage>
        <taxon>Bacteria</taxon>
        <taxon>Bacillati</taxon>
        <taxon>Actinomycetota</taxon>
        <taxon>Actinomycetes</taxon>
        <taxon>Mycobacteriales</taxon>
        <taxon>Nocardiaceae</taxon>
        <taxon>Rhodococcus</taxon>
    </lineage>
</organism>
<dbReference type="Gene3D" id="1.10.357.10">
    <property type="entry name" value="Tetracycline Repressor, domain 2"/>
    <property type="match status" value="1"/>
</dbReference>
<gene>
    <name evidence="4" type="ORF">FK531_03195</name>
</gene>
<dbReference type="PROSITE" id="PS50977">
    <property type="entry name" value="HTH_TETR_2"/>
    <property type="match status" value="1"/>
</dbReference>
<proteinExistence type="predicted"/>
<dbReference type="GO" id="GO:0000976">
    <property type="term" value="F:transcription cis-regulatory region binding"/>
    <property type="evidence" value="ECO:0007669"/>
    <property type="project" value="TreeGrafter"/>
</dbReference>
<dbReference type="AlphaFoldDB" id="A0A541BRV3"/>
<keyword evidence="5" id="KW-1185">Reference proteome</keyword>
<reference evidence="4 5" key="1">
    <citation type="submission" date="2019-06" db="EMBL/GenBank/DDBJ databases">
        <title>Rhodococcus spaelei sp. nov., isolated from a cave.</title>
        <authorList>
            <person name="Lee S.D."/>
        </authorList>
    </citation>
    <scope>NUCLEOTIDE SEQUENCE [LARGE SCALE GENOMIC DNA]</scope>
    <source>
        <strain evidence="4 5">C9-5</strain>
    </source>
</reference>
<evidence type="ECO:0000313" key="4">
    <source>
        <dbReference type="EMBL" id="TQF75067.1"/>
    </source>
</evidence>
<dbReference type="SUPFAM" id="SSF46689">
    <property type="entry name" value="Homeodomain-like"/>
    <property type="match status" value="1"/>
</dbReference>
<evidence type="ECO:0000313" key="5">
    <source>
        <dbReference type="Proteomes" id="UP000316256"/>
    </source>
</evidence>
<dbReference type="InterPro" id="IPR009057">
    <property type="entry name" value="Homeodomain-like_sf"/>
</dbReference>
<keyword evidence="1 2" id="KW-0238">DNA-binding</keyword>
<accession>A0A541BRV3</accession>
<comment type="caution">
    <text evidence="4">The sequence shown here is derived from an EMBL/GenBank/DDBJ whole genome shotgun (WGS) entry which is preliminary data.</text>
</comment>
<dbReference type="PANTHER" id="PTHR30055:SF235">
    <property type="entry name" value="TRANSCRIPTIONAL REGULATORY PROTEIN"/>
    <property type="match status" value="1"/>
</dbReference>
<dbReference type="SUPFAM" id="SSF48498">
    <property type="entry name" value="Tetracyclin repressor-like, C-terminal domain"/>
    <property type="match status" value="1"/>
</dbReference>
<dbReference type="Pfam" id="PF00440">
    <property type="entry name" value="TetR_N"/>
    <property type="match status" value="1"/>
</dbReference>
<sequence>MAAAVSENTEPDASGGHRTAVLTVATDLFRANGFAATGVREIARQAGIDPALVIRYFGSKEKLFLRVMTMSDAFAEVMAGPLDDLGSNLVDFILSRTRAGTVATTVFAALVRASDRPMVQAHLQESIDKMIVEPLAPRLRGDDAELRSRLVSAQIGGLMVALFVEMDPALVAAPHDRIVNHYGAAVQSLING</sequence>
<dbReference type="Pfam" id="PF17920">
    <property type="entry name" value="TetR_C_16"/>
    <property type="match status" value="1"/>
</dbReference>
<dbReference type="InterPro" id="IPR041678">
    <property type="entry name" value="TetR_C_16"/>
</dbReference>
<feature type="DNA-binding region" description="H-T-H motif" evidence="2">
    <location>
        <begin position="38"/>
        <end position="57"/>
    </location>
</feature>
<feature type="domain" description="HTH tetR-type" evidence="3">
    <location>
        <begin position="15"/>
        <end position="75"/>
    </location>
</feature>
<dbReference type="InterPro" id="IPR050109">
    <property type="entry name" value="HTH-type_TetR-like_transc_reg"/>
</dbReference>